<keyword evidence="1" id="KW-0813">Transport</keyword>
<accession>A0ABN0RML3</accession>
<dbReference type="SMART" id="SM00382">
    <property type="entry name" value="AAA"/>
    <property type="match status" value="1"/>
</dbReference>
<dbReference type="EMBL" id="ARZX01000015">
    <property type="protein sequence ID" value="EWH13043.1"/>
    <property type="molecule type" value="Genomic_DNA"/>
</dbReference>
<evidence type="ECO:0000259" key="4">
    <source>
        <dbReference type="PROSITE" id="PS50893"/>
    </source>
</evidence>
<dbReference type="InterPro" id="IPR050093">
    <property type="entry name" value="ABC_SmlMolc_Importer"/>
</dbReference>
<evidence type="ECO:0000313" key="6">
    <source>
        <dbReference type="Proteomes" id="UP000019275"/>
    </source>
</evidence>
<sequence>MLQCVDLEIEQGAFSLSNINFKVDKGEYLVLMGKTGSGKTTLIEAICGLRKVKKGQVLLHSNNITNLVPGQRQIGYVPQDGALFSTMTVAENIGFALKIRKWPKLKIEERVQELAVLLGVEQLLNRSVDNLSGGEKQRVALGRALSFYPQILCLDEPLSALDQATKSEIILLLQNLAQKLQLVIVHISHSESEAKKLATSILSLKDGILEKVSL</sequence>
<keyword evidence="3" id="KW-0067">ATP-binding</keyword>
<evidence type="ECO:0000256" key="1">
    <source>
        <dbReference type="ARBA" id="ARBA00022448"/>
    </source>
</evidence>
<dbReference type="InterPro" id="IPR027417">
    <property type="entry name" value="P-loop_NTPase"/>
</dbReference>
<comment type="caution">
    <text evidence="5">The sequence shown here is derived from an EMBL/GenBank/DDBJ whole genome shotgun (WGS) entry which is preliminary data.</text>
</comment>
<evidence type="ECO:0000313" key="5">
    <source>
        <dbReference type="EMBL" id="EWH13043.1"/>
    </source>
</evidence>
<organism evidence="5 6">
    <name type="scientific">Cellulophaga geojensis KL-A</name>
    <dbReference type="NCBI Taxonomy" id="1328323"/>
    <lineage>
        <taxon>Bacteria</taxon>
        <taxon>Pseudomonadati</taxon>
        <taxon>Bacteroidota</taxon>
        <taxon>Flavobacteriia</taxon>
        <taxon>Flavobacteriales</taxon>
        <taxon>Flavobacteriaceae</taxon>
        <taxon>Cellulophaga</taxon>
    </lineage>
</organism>
<dbReference type="SUPFAM" id="SSF52540">
    <property type="entry name" value="P-loop containing nucleoside triphosphate hydrolases"/>
    <property type="match status" value="1"/>
</dbReference>
<evidence type="ECO:0000256" key="3">
    <source>
        <dbReference type="ARBA" id="ARBA00022840"/>
    </source>
</evidence>
<protein>
    <submittedName>
        <fullName evidence="5">Polyamine-transporting ATPase</fullName>
    </submittedName>
</protein>
<gene>
    <name evidence="5" type="ORF">KLA_11940</name>
</gene>
<dbReference type="Proteomes" id="UP000019275">
    <property type="component" value="Unassembled WGS sequence"/>
</dbReference>
<dbReference type="Pfam" id="PF00005">
    <property type="entry name" value="ABC_tran"/>
    <property type="match status" value="1"/>
</dbReference>
<dbReference type="PANTHER" id="PTHR42781:SF4">
    <property type="entry name" value="SPERMIDINE_PUTRESCINE IMPORT ATP-BINDING PROTEIN POTA"/>
    <property type="match status" value="1"/>
</dbReference>
<feature type="domain" description="ABC transporter" evidence="4">
    <location>
        <begin position="2"/>
        <end position="214"/>
    </location>
</feature>
<keyword evidence="2" id="KW-0547">Nucleotide-binding</keyword>
<dbReference type="PANTHER" id="PTHR42781">
    <property type="entry name" value="SPERMIDINE/PUTRESCINE IMPORT ATP-BINDING PROTEIN POTA"/>
    <property type="match status" value="1"/>
</dbReference>
<reference evidence="5 6" key="1">
    <citation type="journal article" date="2014" name="Genome Announc.">
        <title>Draft Genome Sequence of the Carrageenan-Degrading Bacterium Cellulophaga sp. Strain KL-A, Isolated from Decaying Marine Algae.</title>
        <authorList>
            <person name="Shan D."/>
            <person name="Ying J."/>
            <person name="Li X."/>
            <person name="Gao Z."/>
            <person name="Wei G."/>
            <person name="Shao Z."/>
        </authorList>
    </citation>
    <scope>NUCLEOTIDE SEQUENCE [LARGE SCALE GENOMIC DNA]</scope>
    <source>
        <strain evidence="5 6">KL-A</strain>
    </source>
</reference>
<dbReference type="InterPro" id="IPR003593">
    <property type="entry name" value="AAA+_ATPase"/>
</dbReference>
<dbReference type="InterPro" id="IPR003439">
    <property type="entry name" value="ABC_transporter-like_ATP-bd"/>
</dbReference>
<dbReference type="PROSITE" id="PS50893">
    <property type="entry name" value="ABC_TRANSPORTER_2"/>
    <property type="match status" value="1"/>
</dbReference>
<name>A0ABN0RML3_9FLAO</name>
<evidence type="ECO:0000256" key="2">
    <source>
        <dbReference type="ARBA" id="ARBA00022741"/>
    </source>
</evidence>
<dbReference type="PROSITE" id="PS00211">
    <property type="entry name" value="ABC_TRANSPORTER_1"/>
    <property type="match status" value="1"/>
</dbReference>
<proteinExistence type="predicted"/>
<dbReference type="RefSeq" id="WP_013620441.1">
    <property type="nucleotide sequence ID" value="NZ_ARZX01000015.1"/>
</dbReference>
<keyword evidence="6" id="KW-1185">Reference proteome</keyword>
<dbReference type="InterPro" id="IPR017871">
    <property type="entry name" value="ABC_transporter-like_CS"/>
</dbReference>
<dbReference type="Gene3D" id="3.40.50.300">
    <property type="entry name" value="P-loop containing nucleotide triphosphate hydrolases"/>
    <property type="match status" value="1"/>
</dbReference>